<accession>A0A162WR24</accession>
<evidence type="ECO:0000313" key="1">
    <source>
        <dbReference type="EMBL" id="KZS38257.1"/>
    </source>
</evidence>
<dbReference type="Proteomes" id="UP000076715">
    <property type="component" value="Unassembled WGS sequence"/>
</dbReference>
<proteinExistence type="predicted"/>
<protein>
    <submittedName>
        <fullName evidence="1">Uncharacterized protein</fullName>
    </submittedName>
</protein>
<dbReference type="AlphaFoldDB" id="A0A162WR24"/>
<comment type="caution">
    <text evidence="1">The sequence shown here is derived from an EMBL/GenBank/DDBJ whole genome shotgun (WGS) entry which is preliminary data.</text>
</comment>
<name>A0A162WR24_9FLAO</name>
<dbReference type="EMBL" id="LQRT01000059">
    <property type="protein sequence ID" value="KZS38257.1"/>
    <property type="molecule type" value="Genomic_DNA"/>
</dbReference>
<dbReference type="RefSeq" id="WP_066319733.1">
    <property type="nucleotide sequence ID" value="NZ_LQRT01000059.1"/>
</dbReference>
<dbReference type="PROSITE" id="PS51257">
    <property type="entry name" value="PROKAR_LIPOPROTEIN"/>
    <property type="match status" value="1"/>
</dbReference>
<sequence length="168" mass="19848">MKNLFIILIMLISSSCSNKYDTILKGLTKNYVLLNNEIEKDLYLEYFNLTEEQNLSDQEEYKRALRNFYNADKDILNYLLSYEKDTSQICKWIKTKNPYSSSINEIDLLTNAKGAMILFDNYLVNSVDIKIPVYLNNLSYKKLKLFYSENKGLTKDKLKKKYVELIKE</sequence>
<keyword evidence="2" id="KW-1185">Reference proteome</keyword>
<organism evidence="1 2">
    <name type="scientific">Aquimarina aggregata</name>
    <dbReference type="NCBI Taxonomy" id="1642818"/>
    <lineage>
        <taxon>Bacteria</taxon>
        <taxon>Pseudomonadati</taxon>
        <taxon>Bacteroidota</taxon>
        <taxon>Flavobacteriia</taxon>
        <taxon>Flavobacteriales</taxon>
        <taxon>Flavobacteriaceae</taxon>
        <taxon>Aquimarina</taxon>
    </lineage>
</organism>
<reference evidence="1 2" key="1">
    <citation type="submission" date="2016-01" db="EMBL/GenBank/DDBJ databases">
        <title>The draft genome sequence of Aquimarina sp. RZW4-3-2.</title>
        <authorList>
            <person name="Wang Y."/>
        </authorList>
    </citation>
    <scope>NUCLEOTIDE SEQUENCE [LARGE SCALE GENOMIC DNA]</scope>
    <source>
        <strain evidence="1 2">RZW4-3-2</strain>
    </source>
</reference>
<gene>
    <name evidence="1" type="ORF">AWE51_18345</name>
</gene>
<evidence type="ECO:0000313" key="2">
    <source>
        <dbReference type="Proteomes" id="UP000076715"/>
    </source>
</evidence>